<dbReference type="EMBL" id="CM035418">
    <property type="protein sequence ID" value="KAH7422114.1"/>
    <property type="molecule type" value="Genomic_DNA"/>
</dbReference>
<sequence>MSWSTSRSREGTRAKIVPQPTPRYREGACLPERRLGGRADVAVLASTHGGLNDTPSGSIAIPSTRGGDRNHKRERRPELERYYYLFIFFFFLEAHLQSGDTCPPFAISAPRDTCLSPAIPVASDTCLPRDLPLAIPVSPPRYLLDDTRPSRYPPLAILAFPPRYQLLAIPLA</sequence>
<protein>
    <submittedName>
        <fullName evidence="2">Uncharacterized protein</fullName>
    </submittedName>
</protein>
<comment type="caution">
    <text evidence="2">The sequence shown here is derived from an EMBL/GenBank/DDBJ whole genome shotgun (WGS) entry which is preliminary data.</text>
</comment>
<organism evidence="2 3">
    <name type="scientific">Ceratopteris richardii</name>
    <name type="common">Triangle waterfern</name>
    <dbReference type="NCBI Taxonomy" id="49495"/>
    <lineage>
        <taxon>Eukaryota</taxon>
        <taxon>Viridiplantae</taxon>
        <taxon>Streptophyta</taxon>
        <taxon>Embryophyta</taxon>
        <taxon>Tracheophyta</taxon>
        <taxon>Polypodiopsida</taxon>
        <taxon>Polypodiidae</taxon>
        <taxon>Polypodiales</taxon>
        <taxon>Pteridineae</taxon>
        <taxon>Pteridaceae</taxon>
        <taxon>Parkerioideae</taxon>
        <taxon>Ceratopteris</taxon>
    </lineage>
</organism>
<proteinExistence type="predicted"/>
<evidence type="ECO:0000256" key="1">
    <source>
        <dbReference type="SAM" id="MobiDB-lite"/>
    </source>
</evidence>
<gene>
    <name evidence="2" type="ORF">KP509_13G091100</name>
</gene>
<reference evidence="2" key="1">
    <citation type="submission" date="2021-08" db="EMBL/GenBank/DDBJ databases">
        <title>WGS assembly of Ceratopteris richardii.</title>
        <authorList>
            <person name="Marchant D.B."/>
            <person name="Chen G."/>
            <person name="Jenkins J."/>
            <person name="Shu S."/>
            <person name="Leebens-Mack J."/>
            <person name="Grimwood J."/>
            <person name="Schmutz J."/>
            <person name="Soltis P."/>
            <person name="Soltis D."/>
            <person name="Chen Z.-H."/>
        </authorList>
    </citation>
    <scope>NUCLEOTIDE SEQUENCE</scope>
    <source>
        <strain evidence="2">Whitten #5841</strain>
        <tissue evidence="2">Leaf</tissue>
    </source>
</reference>
<accession>A0A8T2TL53</accession>
<evidence type="ECO:0000313" key="3">
    <source>
        <dbReference type="Proteomes" id="UP000825935"/>
    </source>
</evidence>
<keyword evidence="3" id="KW-1185">Reference proteome</keyword>
<feature type="region of interest" description="Disordered" evidence="1">
    <location>
        <begin position="1"/>
        <end position="23"/>
    </location>
</feature>
<dbReference type="AlphaFoldDB" id="A0A8T2TL53"/>
<evidence type="ECO:0000313" key="2">
    <source>
        <dbReference type="EMBL" id="KAH7422114.1"/>
    </source>
</evidence>
<dbReference type="Proteomes" id="UP000825935">
    <property type="component" value="Chromosome 13"/>
</dbReference>
<name>A0A8T2TL53_CERRI</name>
<feature type="region of interest" description="Disordered" evidence="1">
    <location>
        <begin position="47"/>
        <end position="73"/>
    </location>
</feature>